<proteinExistence type="predicted"/>
<dbReference type="RefSeq" id="WP_008868756.1">
    <property type="nucleotide sequence ID" value="NZ_ACJN02000001.1"/>
</dbReference>
<accession>D6SLR6</accession>
<dbReference type="Pfam" id="PF00300">
    <property type="entry name" value="His_Phos_1"/>
    <property type="match status" value="1"/>
</dbReference>
<dbReference type="GO" id="GO:0005737">
    <property type="term" value="C:cytoplasm"/>
    <property type="evidence" value="ECO:0007669"/>
    <property type="project" value="InterPro"/>
</dbReference>
<dbReference type="InterPro" id="IPR029033">
    <property type="entry name" value="His_PPase_superfam"/>
</dbReference>
<comment type="caution">
    <text evidence="2">The sequence shown here is derived from an EMBL/GenBank/DDBJ whole genome shotgun (WGS) entry which is preliminary data.</text>
</comment>
<keyword evidence="3" id="KW-1185">Reference proteome</keyword>
<organism evidence="2 3">
    <name type="scientific">Desulfonatronospira thiodismutans ASO3-1</name>
    <dbReference type="NCBI Taxonomy" id="555779"/>
    <lineage>
        <taxon>Bacteria</taxon>
        <taxon>Pseudomonadati</taxon>
        <taxon>Thermodesulfobacteriota</taxon>
        <taxon>Desulfovibrionia</taxon>
        <taxon>Desulfovibrionales</taxon>
        <taxon>Desulfonatronovibrionaceae</taxon>
        <taxon>Desulfonatronospira</taxon>
    </lineage>
</organism>
<feature type="region of interest" description="Disordered" evidence="1">
    <location>
        <begin position="1"/>
        <end position="30"/>
    </location>
</feature>
<dbReference type="Gene3D" id="3.40.50.1240">
    <property type="entry name" value="Phosphoglycerate mutase-like"/>
    <property type="match status" value="1"/>
</dbReference>
<dbReference type="InterPro" id="IPR013078">
    <property type="entry name" value="His_Pase_superF_clade-1"/>
</dbReference>
<dbReference type="CDD" id="cd07067">
    <property type="entry name" value="HP_PGM_like"/>
    <property type="match status" value="1"/>
</dbReference>
<dbReference type="EMBL" id="ACJN02000001">
    <property type="protein sequence ID" value="EFI35627.1"/>
    <property type="molecule type" value="Genomic_DNA"/>
</dbReference>
<reference evidence="2" key="1">
    <citation type="submission" date="2010-05" db="EMBL/GenBank/DDBJ databases">
        <title>The draft genome of Desulfonatronospira thiodismutans ASO3-1.</title>
        <authorList>
            <consortium name="US DOE Joint Genome Institute (JGI-PGF)"/>
            <person name="Lucas S."/>
            <person name="Copeland A."/>
            <person name="Lapidus A."/>
            <person name="Cheng J.-F."/>
            <person name="Bruce D."/>
            <person name="Goodwin L."/>
            <person name="Pitluck S."/>
            <person name="Chertkov O."/>
            <person name="Brettin T."/>
            <person name="Detter J.C."/>
            <person name="Han C."/>
            <person name="Land M.L."/>
            <person name="Hauser L."/>
            <person name="Kyrpides N."/>
            <person name="Mikhailova N."/>
            <person name="Muyzer G."/>
            <person name="Woyke T."/>
        </authorList>
    </citation>
    <scope>NUCLEOTIDE SEQUENCE [LARGE SCALE GENOMIC DNA]</scope>
    <source>
        <strain evidence="2">ASO3-1</strain>
    </source>
</reference>
<gene>
    <name evidence="2" type="ORF">Dthio_PD3056</name>
</gene>
<protein>
    <submittedName>
        <fullName evidence="2">Phosphohistidine phosphatase, SixA</fullName>
    </submittedName>
</protein>
<dbReference type="eggNOG" id="COG2062">
    <property type="taxonomic scope" value="Bacteria"/>
</dbReference>
<name>D6SLR6_9BACT</name>
<dbReference type="InterPro" id="IPR004449">
    <property type="entry name" value="SixA"/>
</dbReference>
<dbReference type="GO" id="GO:0101006">
    <property type="term" value="F:protein histidine phosphatase activity"/>
    <property type="evidence" value="ECO:0007669"/>
    <property type="project" value="InterPro"/>
</dbReference>
<dbReference type="SUPFAM" id="SSF53254">
    <property type="entry name" value="Phosphoglycerate mutase-like"/>
    <property type="match status" value="1"/>
</dbReference>
<sequence>MQIYLVQHGKSRPKDQDPDQSLSPEGEKEVRRIAETAGDYRVPVQGILHSGKKRAEQTARIMSGTLNPAISIEAAQGLGPLDDVQAWKDKLEELNHFMLVGHLPFMQRLASLLVNGDQDNQVIKFQNGGIICLEKEQGWHIKWTLMPSID</sequence>
<dbReference type="NCBIfam" id="TIGR00249">
    <property type="entry name" value="sixA"/>
    <property type="match status" value="1"/>
</dbReference>
<evidence type="ECO:0000256" key="1">
    <source>
        <dbReference type="SAM" id="MobiDB-lite"/>
    </source>
</evidence>
<evidence type="ECO:0000313" key="2">
    <source>
        <dbReference type="EMBL" id="EFI35627.1"/>
    </source>
</evidence>
<dbReference type="OrthoDB" id="9810154at2"/>
<evidence type="ECO:0000313" key="3">
    <source>
        <dbReference type="Proteomes" id="UP000005496"/>
    </source>
</evidence>
<dbReference type="Proteomes" id="UP000005496">
    <property type="component" value="Unassembled WGS sequence"/>
</dbReference>
<dbReference type="AlphaFoldDB" id="D6SLR6"/>